<name>A0A8S3ELU2_9BILA</name>
<comment type="caution">
    <text evidence="2">The sequence shown here is derived from an EMBL/GenBank/DDBJ whole genome shotgun (WGS) entry which is preliminary data.</text>
</comment>
<gene>
    <name evidence="2" type="ORF">SMN809_LOCUS60000</name>
</gene>
<organism evidence="2 3">
    <name type="scientific">Rotaria magnacalcarata</name>
    <dbReference type="NCBI Taxonomy" id="392030"/>
    <lineage>
        <taxon>Eukaryota</taxon>
        <taxon>Metazoa</taxon>
        <taxon>Spiralia</taxon>
        <taxon>Gnathifera</taxon>
        <taxon>Rotifera</taxon>
        <taxon>Eurotatoria</taxon>
        <taxon>Bdelloidea</taxon>
        <taxon>Philodinida</taxon>
        <taxon>Philodinidae</taxon>
        <taxon>Rotaria</taxon>
    </lineage>
</organism>
<accession>A0A8S3ELU2</accession>
<protein>
    <submittedName>
        <fullName evidence="2">Uncharacterized protein</fullName>
    </submittedName>
</protein>
<feature type="region of interest" description="Disordered" evidence="1">
    <location>
        <begin position="54"/>
        <end position="87"/>
    </location>
</feature>
<evidence type="ECO:0000256" key="1">
    <source>
        <dbReference type="SAM" id="MobiDB-lite"/>
    </source>
</evidence>
<evidence type="ECO:0000313" key="3">
    <source>
        <dbReference type="Proteomes" id="UP000676336"/>
    </source>
</evidence>
<proteinExistence type="predicted"/>
<dbReference type="Proteomes" id="UP000676336">
    <property type="component" value="Unassembled WGS sequence"/>
</dbReference>
<feature type="non-terminal residue" evidence="2">
    <location>
        <position position="1"/>
    </location>
</feature>
<dbReference type="AlphaFoldDB" id="A0A8S3ELU2"/>
<sequence length="209" mass="23850">KQNLTELFILIYEIPVRDFLLNDSMSSSSSSRSLSVPLSFDRFRIRSKQFRSALHHHHHNANRVEPTRERSKVRKSQVRPRANNSPEPTRIIYDTSYLFCASQDSNATASSPSLWKNSQNKTCPSSYFNSRPTSNVAGTLDCKNLSLINPSYTKQPEVPECECPPTPCMIRYRQSSVPAVITTRIIKRPQSFDHSLTKVDMETRSSNLI</sequence>
<dbReference type="EMBL" id="CAJOBI010231518">
    <property type="protein sequence ID" value="CAF5065605.1"/>
    <property type="molecule type" value="Genomic_DNA"/>
</dbReference>
<evidence type="ECO:0000313" key="2">
    <source>
        <dbReference type="EMBL" id="CAF5065605.1"/>
    </source>
</evidence>
<reference evidence="2" key="1">
    <citation type="submission" date="2021-02" db="EMBL/GenBank/DDBJ databases">
        <authorList>
            <person name="Nowell W R."/>
        </authorList>
    </citation>
    <scope>NUCLEOTIDE SEQUENCE</scope>
</reference>